<dbReference type="RefSeq" id="WP_208831705.1">
    <property type="nucleotide sequence ID" value="NZ_CP072110.1"/>
</dbReference>
<sequence>MKGGKFVVLFVLIVFGYFGKSSAFELATPSQIRIVTEHLPPYQIGKTGVLTGGKIGNKVLPIAKQLFPNVQIEVLPWARAYKLALSRPNTIIFSIVKTPERTDKFHWIAVVETVTTQLVAKSDHPISETQDLNELLGLQVGVKRDDAVSSILLQHGFEYGRNMTDIISTVSTLQMLEKGRVDAVPSNEHVIKYYCQMSGCEPKDFKRVYTFKTLSEDFYIAASLGTDPNVLTALSDAFANLEAKD</sequence>
<protein>
    <submittedName>
        <fullName evidence="1">Transporter substrate-binding domain-containing protein</fullName>
    </submittedName>
</protein>
<dbReference type="PANTHER" id="PTHR38834">
    <property type="entry name" value="PERIPLASMIC SUBSTRATE BINDING PROTEIN FAMILY 3"/>
    <property type="match status" value="1"/>
</dbReference>
<dbReference type="KEGG" id="psym:J1N51_13145"/>
<dbReference type="Proteomes" id="UP000682739">
    <property type="component" value="Chromosome"/>
</dbReference>
<proteinExistence type="predicted"/>
<evidence type="ECO:0000313" key="2">
    <source>
        <dbReference type="Proteomes" id="UP000682739"/>
    </source>
</evidence>
<dbReference type="PANTHER" id="PTHR38834:SF3">
    <property type="entry name" value="SOLUTE-BINDING PROTEIN FAMILY 3_N-TERMINAL DOMAIN-CONTAINING PROTEIN"/>
    <property type="match status" value="1"/>
</dbReference>
<organism evidence="1 2">
    <name type="scientific">Psychrosphaera ytuae</name>
    <dbReference type="NCBI Taxonomy" id="2820710"/>
    <lineage>
        <taxon>Bacteria</taxon>
        <taxon>Pseudomonadati</taxon>
        <taxon>Pseudomonadota</taxon>
        <taxon>Gammaproteobacteria</taxon>
        <taxon>Alteromonadales</taxon>
        <taxon>Pseudoalteromonadaceae</taxon>
        <taxon>Psychrosphaera</taxon>
    </lineage>
</organism>
<accession>A0A975DAL0</accession>
<dbReference type="EMBL" id="CP072110">
    <property type="protein sequence ID" value="QTH63650.1"/>
    <property type="molecule type" value="Genomic_DNA"/>
</dbReference>
<keyword evidence="2" id="KW-1185">Reference proteome</keyword>
<gene>
    <name evidence="1" type="ORF">J1N51_13145</name>
</gene>
<name>A0A975DAL0_9GAMM</name>
<reference evidence="1" key="1">
    <citation type="submission" date="2021-03" db="EMBL/GenBank/DDBJ databases">
        <title>Description of Psychrosphaera ytuae sp. nov. isolated from deep sea sediment of South China Sea.</title>
        <authorList>
            <person name="Zhang J."/>
            <person name="Xu X.-D."/>
        </authorList>
    </citation>
    <scope>NUCLEOTIDE SEQUENCE</scope>
    <source>
        <strain evidence="1">MTZ26</strain>
    </source>
</reference>
<dbReference type="SUPFAM" id="SSF53850">
    <property type="entry name" value="Periplasmic binding protein-like II"/>
    <property type="match status" value="1"/>
</dbReference>
<evidence type="ECO:0000313" key="1">
    <source>
        <dbReference type="EMBL" id="QTH63650.1"/>
    </source>
</evidence>
<dbReference type="AlphaFoldDB" id="A0A975DAL0"/>
<dbReference type="Gene3D" id="3.40.190.10">
    <property type="entry name" value="Periplasmic binding protein-like II"/>
    <property type="match status" value="2"/>
</dbReference>